<accession>A0ABD3J7M5</accession>
<evidence type="ECO:0000313" key="4">
    <source>
        <dbReference type="Proteomes" id="UP001634007"/>
    </source>
</evidence>
<gene>
    <name evidence="3" type="ORF">ACJRO7_035619</name>
</gene>
<keyword evidence="4" id="KW-1185">Reference proteome</keyword>
<dbReference type="AlphaFoldDB" id="A0ABD3J7M5"/>
<feature type="domain" description="Trichome birefringence-like C-terminal" evidence="2">
    <location>
        <begin position="104"/>
        <end position="160"/>
    </location>
</feature>
<dbReference type="PANTHER" id="PTHR32285">
    <property type="entry name" value="PROTEIN TRICHOME BIREFRINGENCE-LIKE 9-RELATED"/>
    <property type="match status" value="1"/>
</dbReference>
<evidence type="ECO:0000256" key="1">
    <source>
        <dbReference type="ARBA" id="ARBA00007727"/>
    </source>
</evidence>
<dbReference type="Proteomes" id="UP001634007">
    <property type="component" value="Unassembled WGS sequence"/>
</dbReference>
<dbReference type="InterPro" id="IPR029962">
    <property type="entry name" value="TBL"/>
</dbReference>
<reference evidence="3 4" key="1">
    <citation type="submission" date="2024-11" db="EMBL/GenBank/DDBJ databases">
        <title>Chromosome-level genome assembly of Eucalyptus globulus Labill. provides insights into its genome evolution.</title>
        <authorList>
            <person name="Li X."/>
        </authorList>
    </citation>
    <scope>NUCLEOTIDE SEQUENCE [LARGE SCALE GENOMIC DNA]</scope>
    <source>
        <strain evidence="3">CL2024</strain>
        <tissue evidence="3">Fresh tender leaves</tissue>
    </source>
</reference>
<evidence type="ECO:0000259" key="2">
    <source>
        <dbReference type="Pfam" id="PF13839"/>
    </source>
</evidence>
<protein>
    <recommendedName>
        <fullName evidence="2">Trichome birefringence-like C-terminal domain-containing protein</fullName>
    </recommendedName>
</protein>
<proteinExistence type="inferred from homology"/>
<name>A0ABD3J7M5_EUCGL</name>
<evidence type="ECO:0000313" key="3">
    <source>
        <dbReference type="EMBL" id="KAL3723467.1"/>
    </source>
</evidence>
<comment type="similarity">
    <text evidence="1">Belongs to the PC-esterase family. TBL subfamily.</text>
</comment>
<comment type="caution">
    <text evidence="3">The sequence shown here is derived from an EMBL/GenBank/DDBJ whole genome shotgun (WGS) entry which is preliminary data.</text>
</comment>
<dbReference type="EMBL" id="JBJKBG010000009">
    <property type="protein sequence ID" value="KAL3723467.1"/>
    <property type="molecule type" value="Genomic_DNA"/>
</dbReference>
<dbReference type="Pfam" id="PF13839">
    <property type="entry name" value="PC-Esterase"/>
    <property type="match status" value="1"/>
</dbReference>
<sequence>MKFPMSELHSGKSPPQCSSSAKKVLVALLVLALTPVLLAAIPLYLFVTGMHLNVPLSQELEISTGESKAIEGVDRRRDVFRGKWVHHPNAVCYANQWKPDECELPQFHAGWFLEMAQGKSLAFMGDLVGRNQMQSLHYLLANVEFPEEISHKYSIDTTYFKRRDADPDGHSFNSIMSLYLDELATSWASRWKNIRIHKNSNN</sequence>
<dbReference type="InterPro" id="IPR026057">
    <property type="entry name" value="TBL_C"/>
</dbReference>
<dbReference type="PANTHER" id="PTHR32285:SF13">
    <property type="entry name" value="TRICHOME BIREFRINGENCE-LIKE N-TERMINAL DOMAIN-CONTAINING PROTEIN"/>
    <property type="match status" value="1"/>
</dbReference>
<organism evidence="3 4">
    <name type="scientific">Eucalyptus globulus</name>
    <name type="common">Tasmanian blue gum</name>
    <dbReference type="NCBI Taxonomy" id="34317"/>
    <lineage>
        <taxon>Eukaryota</taxon>
        <taxon>Viridiplantae</taxon>
        <taxon>Streptophyta</taxon>
        <taxon>Embryophyta</taxon>
        <taxon>Tracheophyta</taxon>
        <taxon>Spermatophyta</taxon>
        <taxon>Magnoliopsida</taxon>
        <taxon>eudicotyledons</taxon>
        <taxon>Gunneridae</taxon>
        <taxon>Pentapetalae</taxon>
        <taxon>rosids</taxon>
        <taxon>malvids</taxon>
        <taxon>Myrtales</taxon>
        <taxon>Myrtaceae</taxon>
        <taxon>Myrtoideae</taxon>
        <taxon>Eucalypteae</taxon>
        <taxon>Eucalyptus</taxon>
    </lineage>
</organism>